<comment type="function">
    <text evidence="10">Phosphorylation of dTMP to form dTDP in both de novo and salvage pathways of dTTP synthesis.</text>
</comment>
<name>A0ABQ1PNN2_9MICC</name>
<feature type="compositionally biased region" description="Low complexity" evidence="11">
    <location>
        <begin position="284"/>
        <end position="298"/>
    </location>
</feature>
<comment type="caution">
    <text evidence="13">The sequence shown here is derived from an EMBL/GenBank/DDBJ whole genome shotgun (WGS) entry which is preliminary data.</text>
</comment>
<proteinExistence type="inferred from homology"/>
<dbReference type="EMBL" id="BMJI01000030">
    <property type="protein sequence ID" value="GGD00364.1"/>
    <property type="molecule type" value="Genomic_DNA"/>
</dbReference>
<comment type="catalytic activity">
    <reaction evidence="9 10">
        <text>dTMP + ATP = dTDP + ADP</text>
        <dbReference type="Rhea" id="RHEA:13517"/>
        <dbReference type="ChEBI" id="CHEBI:30616"/>
        <dbReference type="ChEBI" id="CHEBI:58369"/>
        <dbReference type="ChEBI" id="CHEBI:63528"/>
        <dbReference type="ChEBI" id="CHEBI:456216"/>
        <dbReference type="EC" id="2.7.4.9"/>
    </reaction>
</comment>
<keyword evidence="5 10" id="KW-0545">Nucleotide biosynthesis</keyword>
<protein>
    <recommendedName>
        <fullName evidence="3 10">Thymidylate kinase</fullName>
        <ecNumber evidence="2 10">2.7.4.9</ecNumber>
    </recommendedName>
    <alternativeName>
        <fullName evidence="10">dTMP kinase</fullName>
    </alternativeName>
</protein>
<keyword evidence="14" id="KW-1185">Reference proteome</keyword>
<dbReference type="InterPro" id="IPR027417">
    <property type="entry name" value="P-loop_NTPase"/>
</dbReference>
<dbReference type="InterPro" id="IPR018094">
    <property type="entry name" value="Thymidylate_kinase"/>
</dbReference>
<evidence type="ECO:0000256" key="11">
    <source>
        <dbReference type="SAM" id="MobiDB-lite"/>
    </source>
</evidence>
<dbReference type="Gene3D" id="3.40.50.300">
    <property type="entry name" value="P-loop containing nucleotide triphosphate hydrolases"/>
    <property type="match status" value="1"/>
</dbReference>
<dbReference type="NCBIfam" id="TIGR00041">
    <property type="entry name" value="DTMP_kinase"/>
    <property type="match status" value="1"/>
</dbReference>
<sequence>MSSTAPDPRPAPSPDEDGRAPGDTAHADTVGPGSREPSTDRRRGVFIAFEGGDGAGKSTQVRRLAERLTAAGHAVLTTREPGGTPVGERLRSLVLEHGDVVVDARTESLIFAAARAAHVEQVIRPALAAGRDVVTDRYVDSSIAYQGAGRGLGSADVEAINAWATGGLQPDLTILLDVDPRAGRDRRAGRAPEDRMESEPDDFHTVIRQTFLHRAATSPDRYLVLDGTLPVGEIAARVGDAVLRLADGSLPDVPDAASAAGRLTAPPPDDTAVIPLPEPGAESGATTTRAAGRLADHR</sequence>
<evidence type="ECO:0000256" key="8">
    <source>
        <dbReference type="ARBA" id="ARBA00022840"/>
    </source>
</evidence>
<dbReference type="EC" id="2.7.4.9" evidence="2 10"/>
<evidence type="ECO:0000256" key="9">
    <source>
        <dbReference type="ARBA" id="ARBA00048743"/>
    </source>
</evidence>
<dbReference type="HAMAP" id="MF_00165">
    <property type="entry name" value="Thymidylate_kinase"/>
    <property type="match status" value="1"/>
</dbReference>
<feature type="region of interest" description="Disordered" evidence="11">
    <location>
        <begin position="1"/>
        <end position="59"/>
    </location>
</feature>
<evidence type="ECO:0000259" key="12">
    <source>
        <dbReference type="Pfam" id="PF02223"/>
    </source>
</evidence>
<evidence type="ECO:0000256" key="1">
    <source>
        <dbReference type="ARBA" id="ARBA00009776"/>
    </source>
</evidence>
<keyword evidence="7 10" id="KW-0418">Kinase</keyword>
<feature type="domain" description="Thymidylate kinase-like" evidence="12">
    <location>
        <begin position="49"/>
        <end position="236"/>
    </location>
</feature>
<feature type="binding site" evidence="10">
    <location>
        <begin position="51"/>
        <end position="58"/>
    </location>
    <ligand>
        <name>ATP</name>
        <dbReference type="ChEBI" id="CHEBI:30616"/>
    </ligand>
</feature>
<dbReference type="PANTHER" id="PTHR10344:SF4">
    <property type="entry name" value="UMP-CMP KINASE 2, MITOCHONDRIAL"/>
    <property type="match status" value="1"/>
</dbReference>
<evidence type="ECO:0000313" key="14">
    <source>
        <dbReference type="Proteomes" id="UP000597761"/>
    </source>
</evidence>
<evidence type="ECO:0000256" key="3">
    <source>
        <dbReference type="ARBA" id="ARBA00017144"/>
    </source>
</evidence>
<evidence type="ECO:0000313" key="13">
    <source>
        <dbReference type="EMBL" id="GGD00364.1"/>
    </source>
</evidence>
<gene>
    <name evidence="10" type="primary">tmk</name>
    <name evidence="13" type="ORF">GCM10011512_29030</name>
</gene>
<evidence type="ECO:0000256" key="5">
    <source>
        <dbReference type="ARBA" id="ARBA00022727"/>
    </source>
</evidence>
<comment type="similarity">
    <text evidence="1 10">Belongs to the thymidylate kinase family.</text>
</comment>
<dbReference type="Pfam" id="PF02223">
    <property type="entry name" value="Thymidylate_kin"/>
    <property type="match status" value="1"/>
</dbReference>
<dbReference type="CDD" id="cd01672">
    <property type="entry name" value="TMPK"/>
    <property type="match status" value="1"/>
</dbReference>
<keyword evidence="6 10" id="KW-0547">Nucleotide-binding</keyword>
<evidence type="ECO:0000256" key="6">
    <source>
        <dbReference type="ARBA" id="ARBA00022741"/>
    </source>
</evidence>
<dbReference type="PROSITE" id="PS01331">
    <property type="entry name" value="THYMIDYLATE_KINASE"/>
    <property type="match status" value="1"/>
</dbReference>
<feature type="region of interest" description="Disordered" evidence="11">
    <location>
        <begin position="257"/>
        <end position="298"/>
    </location>
</feature>
<dbReference type="InterPro" id="IPR039430">
    <property type="entry name" value="Thymidylate_kin-like_dom"/>
</dbReference>
<accession>A0ABQ1PNN2</accession>
<evidence type="ECO:0000256" key="2">
    <source>
        <dbReference type="ARBA" id="ARBA00012980"/>
    </source>
</evidence>
<evidence type="ECO:0000256" key="7">
    <source>
        <dbReference type="ARBA" id="ARBA00022777"/>
    </source>
</evidence>
<keyword evidence="8 10" id="KW-0067">ATP-binding</keyword>
<organism evidence="13 14">
    <name type="scientific">Tersicoccus solisilvae</name>
    <dbReference type="NCBI Taxonomy" id="1882339"/>
    <lineage>
        <taxon>Bacteria</taxon>
        <taxon>Bacillati</taxon>
        <taxon>Actinomycetota</taxon>
        <taxon>Actinomycetes</taxon>
        <taxon>Micrococcales</taxon>
        <taxon>Micrococcaceae</taxon>
        <taxon>Tersicoccus</taxon>
    </lineage>
</organism>
<keyword evidence="4 10" id="KW-0808">Transferase</keyword>
<reference evidence="14" key="1">
    <citation type="journal article" date="2019" name="Int. J. Syst. Evol. Microbiol.">
        <title>The Global Catalogue of Microorganisms (GCM) 10K type strain sequencing project: providing services to taxonomists for standard genome sequencing and annotation.</title>
        <authorList>
            <consortium name="The Broad Institute Genomics Platform"/>
            <consortium name="The Broad Institute Genome Sequencing Center for Infectious Disease"/>
            <person name="Wu L."/>
            <person name="Ma J."/>
        </authorList>
    </citation>
    <scope>NUCLEOTIDE SEQUENCE [LARGE SCALE GENOMIC DNA]</scope>
    <source>
        <strain evidence="14">CGMCC 1.15480</strain>
    </source>
</reference>
<dbReference type="PANTHER" id="PTHR10344">
    <property type="entry name" value="THYMIDYLATE KINASE"/>
    <property type="match status" value="1"/>
</dbReference>
<evidence type="ECO:0000256" key="4">
    <source>
        <dbReference type="ARBA" id="ARBA00022679"/>
    </source>
</evidence>
<dbReference type="InterPro" id="IPR018095">
    <property type="entry name" value="Thymidylate_kin_CS"/>
</dbReference>
<dbReference type="Proteomes" id="UP000597761">
    <property type="component" value="Unassembled WGS sequence"/>
</dbReference>
<evidence type="ECO:0000256" key="10">
    <source>
        <dbReference type="HAMAP-Rule" id="MF_00165"/>
    </source>
</evidence>
<dbReference type="SUPFAM" id="SSF52540">
    <property type="entry name" value="P-loop containing nucleoside triphosphate hydrolases"/>
    <property type="match status" value="1"/>
</dbReference>